<dbReference type="GO" id="GO:0004252">
    <property type="term" value="F:serine-type endopeptidase activity"/>
    <property type="evidence" value="ECO:0007669"/>
    <property type="project" value="InterPro"/>
</dbReference>
<dbReference type="PANTHER" id="PTHR24276">
    <property type="entry name" value="POLYSERASE-RELATED"/>
    <property type="match status" value="1"/>
</dbReference>
<keyword evidence="14" id="KW-1185">Reference proteome</keyword>
<dbReference type="GO" id="GO:0005576">
    <property type="term" value="C:extracellular region"/>
    <property type="evidence" value="ECO:0007669"/>
    <property type="project" value="UniProtKB-SubCell"/>
</dbReference>
<keyword evidence="4 10" id="KW-0645">Protease</keyword>
<evidence type="ECO:0000256" key="6">
    <source>
        <dbReference type="ARBA" id="ARBA00022801"/>
    </source>
</evidence>
<dbReference type="AlphaFoldDB" id="A0A1I8P6I8"/>
<dbReference type="InterPro" id="IPR001314">
    <property type="entry name" value="Peptidase_S1A"/>
</dbReference>
<keyword evidence="8" id="KW-0865">Zymogen</keyword>
<keyword evidence="3" id="KW-0964">Secreted</keyword>
<dbReference type="Proteomes" id="UP000095300">
    <property type="component" value="Unassembled WGS sequence"/>
</dbReference>
<evidence type="ECO:0000256" key="7">
    <source>
        <dbReference type="ARBA" id="ARBA00022825"/>
    </source>
</evidence>
<dbReference type="InterPro" id="IPR018114">
    <property type="entry name" value="TRYPSIN_HIS"/>
</dbReference>
<gene>
    <name evidence="13" type="primary">106084062</name>
</gene>
<protein>
    <recommendedName>
        <fullName evidence="12">Peptidase S1 domain-containing protein</fullName>
    </recommendedName>
</protein>
<evidence type="ECO:0000256" key="1">
    <source>
        <dbReference type="ARBA" id="ARBA00004613"/>
    </source>
</evidence>
<keyword evidence="6 10" id="KW-0378">Hydrolase</keyword>
<name>A0A1I8P6I8_STOCA</name>
<dbReference type="FunFam" id="2.40.10.10:FF:000077">
    <property type="entry name" value="Predicted protein"/>
    <property type="match status" value="1"/>
</dbReference>
<dbReference type="OrthoDB" id="10059102at2759"/>
<evidence type="ECO:0000313" key="13">
    <source>
        <dbReference type="EnsemblMetazoa" id="SCAU005231-PA"/>
    </source>
</evidence>
<dbReference type="GO" id="GO:0006508">
    <property type="term" value="P:proteolysis"/>
    <property type="evidence" value="ECO:0007669"/>
    <property type="project" value="UniProtKB-KW"/>
</dbReference>
<feature type="signal peptide" evidence="11">
    <location>
        <begin position="1"/>
        <end position="17"/>
    </location>
</feature>
<dbReference type="PROSITE" id="PS00135">
    <property type="entry name" value="TRYPSIN_SER"/>
    <property type="match status" value="1"/>
</dbReference>
<comment type="subcellular location">
    <subcellularLocation>
        <location evidence="1">Secreted</location>
    </subcellularLocation>
</comment>
<evidence type="ECO:0000256" key="2">
    <source>
        <dbReference type="ARBA" id="ARBA00007664"/>
    </source>
</evidence>
<evidence type="ECO:0000256" key="5">
    <source>
        <dbReference type="ARBA" id="ARBA00022729"/>
    </source>
</evidence>
<evidence type="ECO:0000256" key="8">
    <source>
        <dbReference type="ARBA" id="ARBA00023145"/>
    </source>
</evidence>
<feature type="domain" description="Peptidase S1" evidence="12">
    <location>
        <begin position="32"/>
        <end position="255"/>
    </location>
</feature>
<dbReference type="SMART" id="SM00020">
    <property type="entry name" value="Tryp_SPc"/>
    <property type="match status" value="1"/>
</dbReference>
<dbReference type="CDD" id="cd00190">
    <property type="entry name" value="Tryp_SPc"/>
    <property type="match status" value="1"/>
</dbReference>
<dbReference type="VEuPathDB" id="VectorBase:SCAU005231"/>
<feature type="chain" id="PRO_5009326245" description="Peptidase S1 domain-containing protein" evidence="11">
    <location>
        <begin position="18"/>
        <end position="257"/>
    </location>
</feature>
<organism evidence="13 14">
    <name type="scientific">Stomoxys calcitrans</name>
    <name type="common">Stable fly</name>
    <name type="synonym">Conops calcitrans</name>
    <dbReference type="NCBI Taxonomy" id="35570"/>
    <lineage>
        <taxon>Eukaryota</taxon>
        <taxon>Metazoa</taxon>
        <taxon>Ecdysozoa</taxon>
        <taxon>Arthropoda</taxon>
        <taxon>Hexapoda</taxon>
        <taxon>Insecta</taxon>
        <taxon>Pterygota</taxon>
        <taxon>Neoptera</taxon>
        <taxon>Endopterygota</taxon>
        <taxon>Diptera</taxon>
        <taxon>Brachycera</taxon>
        <taxon>Muscomorpha</taxon>
        <taxon>Muscoidea</taxon>
        <taxon>Muscidae</taxon>
        <taxon>Stomoxys</taxon>
    </lineage>
</organism>
<dbReference type="KEGG" id="scac:106084062"/>
<proteinExistence type="inferred from homology"/>
<dbReference type="InterPro" id="IPR001254">
    <property type="entry name" value="Trypsin_dom"/>
</dbReference>
<evidence type="ECO:0000256" key="10">
    <source>
        <dbReference type="RuleBase" id="RU363034"/>
    </source>
</evidence>
<comment type="similarity">
    <text evidence="2">Belongs to the peptidase S1 family.</text>
</comment>
<evidence type="ECO:0000256" key="4">
    <source>
        <dbReference type="ARBA" id="ARBA00022670"/>
    </source>
</evidence>
<dbReference type="Gene3D" id="2.40.10.10">
    <property type="entry name" value="Trypsin-like serine proteases"/>
    <property type="match status" value="1"/>
</dbReference>
<accession>A0A1I8P6I8</accession>
<dbReference type="InterPro" id="IPR043504">
    <property type="entry name" value="Peptidase_S1_PA_chymotrypsin"/>
</dbReference>
<reference evidence="13" key="1">
    <citation type="submission" date="2020-05" db="UniProtKB">
        <authorList>
            <consortium name="EnsemblMetazoa"/>
        </authorList>
    </citation>
    <scope>IDENTIFICATION</scope>
    <source>
        <strain evidence="13">USDA</strain>
    </source>
</reference>
<dbReference type="PANTHER" id="PTHR24276:SF91">
    <property type="entry name" value="AT26814P-RELATED"/>
    <property type="match status" value="1"/>
</dbReference>
<evidence type="ECO:0000256" key="11">
    <source>
        <dbReference type="SAM" id="SignalP"/>
    </source>
</evidence>
<keyword evidence="5 11" id="KW-0732">Signal</keyword>
<sequence length="257" mass="26326">MLKFLILSTALVACALGAAVPEGMLPQLDGRIVGGSPTTINSYPWQISLQRSGAHSCGGSIYSPYIVVTAAHCLQFATSSALKVRAGSTTWNAGGTLVSVAAFKKHQGYSIVSMMNDIAVLRLSSSLTFGPTIKPIELATKAPADGAIAAVSGWGTLEAGGSFLPTTLQYVEVSILSQTSCASSSYGYGTQIKPTMICAYTVGKDSCQGDSGGPLVSGGVLVGVVSWGKGCAEQNYPGVYADVAALRSWVIDTAASV</sequence>
<dbReference type="InterPro" id="IPR050430">
    <property type="entry name" value="Peptidase_S1"/>
</dbReference>
<dbReference type="InterPro" id="IPR033116">
    <property type="entry name" value="TRYPSIN_SER"/>
</dbReference>
<dbReference type="InterPro" id="IPR009003">
    <property type="entry name" value="Peptidase_S1_PA"/>
</dbReference>
<dbReference type="SUPFAM" id="SSF50494">
    <property type="entry name" value="Trypsin-like serine proteases"/>
    <property type="match status" value="1"/>
</dbReference>
<keyword evidence="7 10" id="KW-0720">Serine protease</keyword>
<dbReference type="PROSITE" id="PS50240">
    <property type="entry name" value="TRYPSIN_DOM"/>
    <property type="match status" value="1"/>
</dbReference>
<keyword evidence="9" id="KW-1015">Disulfide bond</keyword>
<evidence type="ECO:0000313" key="14">
    <source>
        <dbReference type="Proteomes" id="UP000095300"/>
    </source>
</evidence>
<evidence type="ECO:0000256" key="9">
    <source>
        <dbReference type="ARBA" id="ARBA00023157"/>
    </source>
</evidence>
<dbReference type="STRING" id="35570.A0A1I8P6I8"/>
<evidence type="ECO:0000259" key="12">
    <source>
        <dbReference type="PROSITE" id="PS50240"/>
    </source>
</evidence>
<dbReference type="EnsemblMetazoa" id="SCAU005231-RA">
    <property type="protein sequence ID" value="SCAU005231-PA"/>
    <property type="gene ID" value="SCAU005231"/>
</dbReference>
<evidence type="ECO:0000256" key="3">
    <source>
        <dbReference type="ARBA" id="ARBA00022525"/>
    </source>
</evidence>
<dbReference type="Pfam" id="PF00089">
    <property type="entry name" value="Trypsin"/>
    <property type="match status" value="1"/>
</dbReference>
<dbReference type="PRINTS" id="PR00722">
    <property type="entry name" value="CHYMOTRYPSIN"/>
</dbReference>
<dbReference type="PROSITE" id="PS00134">
    <property type="entry name" value="TRYPSIN_HIS"/>
    <property type="match status" value="1"/>
</dbReference>